<evidence type="ECO:0000313" key="3">
    <source>
        <dbReference type="Proteomes" id="UP000501452"/>
    </source>
</evidence>
<dbReference type="InterPro" id="IPR007235">
    <property type="entry name" value="Glyco_trans_28_C"/>
</dbReference>
<dbReference type="RefSeq" id="WP_166174894.1">
    <property type="nucleotide sequence ID" value="NZ_CP045119.1"/>
</dbReference>
<name>A0A6G8Q7P3_9ACTN</name>
<dbReference type="SUPFAM" id="SSF53756">
    <property type="entry name" value="UDP-Glycosyltransferase/glycogen phosphorylase"/>
    <property type="match status" value="1"/>
</dbReference>
<protein>
    <submittedName>
        <fullName evidence="2">Glycosyltransferase</fullName>
    </submittedName>
</protein>
<sequence length="391" mass="42659">MKVLMYSHDSYGLGHLRRTLALAEAFVRRGPDVSVLVLTGSTVSGTFGMSHGIDLVKLPSAIKVGGGEYEPSRMSVSFKRLKKLRAGLIRSSAESFDPDAFVVDKAPLGMKREVTPTLEFLRGWRPSTLTVLGLRDVMDDPARIRRNWTEGLIADAIEQFYDTILVYGPREVYDPLPEYGLSDATLERCHYVGYIGREPVLEEAVDLELRPGYVLVTAGGGGDGFRLMKNYVEGLRGKPPAFESIVVTGPMMDDGARRELEKAARGLPVRVLEFRADMERLVARAGAVVSMGGYNTTIELLVARKPALIVPRVEPRVEQLIRAERLSELGLVEMIHPDDLTPGAMRKKVEGLLRRGPASAPAVEVDLSGAARAVDHVVSGVAQKRSVAVGA</sequence>
<dbReference type="EMBL" id="CP045119">
    <property type="protein sequence ID" value="QIN82495.1"/>
    <property type="molecule type" value="Genomic_DNA"/>
</dbReference>
<dbReference type="PANTHER" id="PTHR21015">
    <property type="entry name" value="UDP-N-ACETYLGLUCOSAMINE--N-ACETYLMURAMYL-(PENTAPEPTIDE) PYROPHOSPHORYL-UNDECAPRENOL N-ACETYLGLUCOSAMINE TRANSFERASE 1"/>
    <property type="match status" value="1"/>
</dbReference>
<dbReference type="KEGG" id="rub:GBA63_07435"/>
<reference evidence="2 3" key="1">
    <citation type="submission" date="2019-10" db="EMBL/GenBank/DDBJ databases">
        <title>Rubrobacter sp nov SCSIO 52090 isolated from a deep-sea sediment in the South China Sea.</title>
        <authorList>
            <person name="Chen R.W."/>
        </authorList>
    </citation>
    <scope>NUCLEOTIDE SEQUENCE [LARGE SCALE GENOMIC DNA]</scope>
    <source>
        <strain evidence="2 3">SCSIO 52909</strain>
    </source>
</reference>
<evidence type="ECO:0000259" key="1">
    <source>
        <dbReference type="Pfam" id="PF04101"/>
    </source>
</evidence>
<dbReference type="Gene3D" id="3.40.50.2000">
    <property type="entry name" value="Glycogen Phosphorylase B"/>
    <property type="match status" value="1"/>
</dbReference>
<keyword evidence="3" id="KW-1185">Reference proteome</keyword>
<proteinExistence type="predicted"/>
<organism evidence="2 3">
    <name type="scientific">Rubrobacter tropicus</name>
    <dbReference type="NCBI Taxonomy" id="2653851"/>
    <lineage>
        <taxon>Bacteria</taxon>
        <taxon>Bacillati</taxon>
        <taxon>Actinomycetota</taxon>
        <taxon>Rubrobacteria</taxon>
        <taxon>Rubrobacterales</taxon>
        <taxon>Rubrobacteraceae</taxon>
        <taxon>Rubrobacter</taxon>
    </lineage>
</organism>
<dbReference type="GO" id="GO:0016758">
    <property type="term" value="F:hexosyltransferase activity"/>
    <property type="evidence" value="ECO:0007669"/>
    <property type="project" value="InterPro"/>
</dbReference>
<feature type="domain" description="Glycosyl transferase family 28 C-terminal" evidence="1">
    <location>
        <begin position="221"/>
        <end position="357"/>
    </location>
</feature>
<dbReference type="PANTHER" id="PTHR21015:SF28">
    <property type="entry name" value="SLL1722 PROTEIN"/>
    <property type="match status" value="1"/>
</dbReference>
<gene>
    <name evidence="2" type="ORF">GBA63_07435</name>
</gene>
<dbReference type="AlphaFoldDB" id="A0A6G8Q7P3"/>
<dbReference type="Pfam" id="PF04101">
    <property type="entry name" value="Glyco_tran_28_C"/>
    <property type="match status" value="1"/>
</dbReference>
<evidence type="ECO:0000313" key="2">
    <source>
        <dbReference type="EMBL" id="QIN82495.1"/>
    </source>
</evidence>
<dbReference type="Proteomes" id="UP000501452">
    <property type="component" value="Chromosome"/>
</dbReference>
<keyword evidence="2" id="KW-0808">Transferase</keyword>
<accession>A0A6G8Q7P3</accession>